<evidence type="ECO:0000313" key="1">
    <source>
        <dbReference type="EMBL" id="KAI3371665.1"/>
    </source>
</evidence>
<proteinExistence type="predicted"/>
<accession>A0ACB8WVI0</accession>
<name>A0ACB8WVI0_9TELE</name>
<dbReference type="Proteomes" id="UP000831701">
    <property type="component" value="Chromosome 6"/>
</dbReference>
<comment type="caution">
    <text evidence="1">The sequence shown here is derived from an EMBL/GenBank/DDBJ whole genome shotgun (WGS) entry which is preliminary data.</text>
</comment>
<reference evidence="1" key="1">
    <citation type="submission" date="2022-04" db="EMBL/GenBank/DDBJ databases">
        <title>Jade perch genome.</title>
        <authorList>
            <person name="Chao B."/>
        </authorList>
    </citation>
    <scope>NUCLEOTIDE SEQUENCE</scope>
    <source>
        <strain evidence="1">CB-2022</strain>
    </source>
</reference>
<protein>
    <submittedName>
        <fullName evidence="1">Uncharacterized protein</fullName>
    </submittedName>
</protein>
<organism evidence="1 2">
    <name type="scientific">Scortum barcoo</name>
    <name type="common">barcoo grunter</name>
    <dbReference type="NCBI Taxonomy" id="214431"/>
    <lineage>
        <taxon>Eukaryota</taxon>
        <taxon>Metazoa</taxon>
        <taxon>Chordata</taxon>
        <taxon>Craniata</taxon>
        <taxon>Vertebrata</taxon>
        <taxon>Euteleostomi</taxon>
        <taxon>Actinopterygii</taxon>
        <taxon>Neopterygii</taxon>
        <taxon>Teleostei</taxon>
        <taxon>Neoteleostei</taxon>
        <taxon>Acanthomorphata</taxon>
        <taxon>Eupercaria</taxon>
        <taxon>Centrarchiformes</taxon>
        <taxon>Terapontoidei</taxon>
        <taxon>Terapontidae</taxon>
        <taxon>Scortum</taxon>
    </lineage>
</organism>
<keyword evidence="2" id="KW-1185">Reference proteome</keyword>
<evidence type="ECO:0000313" key="2">
    <source>
        <dbReference type="Proteomes" id="UP000831701"/>
    </source>
</evidence>
<gene>
    <name evidence="1" type="ORF">L3Q82_024228</name>
</gene>
<dbReference type="EMBL" id="CM041536">
    <property type="protein sequence ID" value="KAI3371665.1"/>
    <property type="molecule type" value="Genomic_DNA"/>
</dbReference>
<sequence>MVTLTAVLRPLASQLHRQLVRRAGGHQGNGRPGVQPHGLLQQICAVPDFSPAVTLRDLPAVKLHPMWQGPLVVPGGDRQSPIDIVVRKSVFDSELKPLVTDYDPQTCQQIWNNGYSFLVEYDDTTDKSTLKGGPLQDKFRLCQFHFHWGESNAWGSEHTVDRRLFPAELHLVHWNSDKYSLFEEAVMEDNGLAVIGVFLKVGRRHEGLQKLVDALPAIRHKGSVVEFTRFDPACLLPTNTEDYWTYHGSLTTPPLTESVTWIVMKQHIEVSHDQLAVFRSLLFTSAEEEVQKSMVNNFRVQQPLCGRSVRSSFTPFLQEAPSTEDDKHTH</sequence>